<dbReference type="AlphaFoldDB" id="A0AAV7QSF7"/>
<gene>
    <name evidence="2" type="ORF">NDU88_007624</name>
</gene>
<feature type="region of interest" description="Disordered" evidence="1">
    <location>
        <begin position="55"/>
        <end position="99"/>
    </location>
</feature>
<organism evidence="2 3">
    <name type="scientific">Pleurodeles waltl</name>
    <name type="common">Iberian ribbed newt</name>
    <dbReference type="NCBI Taxonomy" id="8319"/>
    <lineage>
        <taxon>Eukaryota</taxon>
        <taxon>Metazoa</taxon>
        <taxon>Chordata</taxon>
        <taxon>Craniata</taxon>
        <taxon>Vertebrata</taxon>
        <taxon>Euteleostomi</taxon>
        <taxon>Amphibia</taxon>
        <taxon>Batrachia</taxon>
        <taxon>Caudata</taxon>
        <taxon>Salamandroidea</taxon>
        <taxon>Salamandridae</taxon>
        <taxon>Pleurodelinae</taxon>
        <taxon>Pleurodeles</taxon>
    </lineage>
</organism>
<keyword evidence="3" id="KW-1185">Reference proteome</keyword>
<reference evidence="2" key="1">
    <citation type="journal article" date="2022" name="bioRxiv">
        <title>Sequencing and chromosome-scale assembly of the giantPleurodeles waltlgenome.</title>
        <authorList>
            <person name="Brown T."/>
            <person name="Elewa A."/>
            <person name="Iarovenko S."/>
            <person name="Subramanian E."/>
            <person name="Araus A.J."/>
            <person name="Petzold A."/>
            <person name="Susuki M."/>
            <person name="Suzuki K.-i.T."/>
            <person name="Hayashi T."/>
            <person name="Toyoda A."/>
            <person name="Oliveira C."/>
            <person name="Osipova E."/>
            <person name="Leigh N.D."/>
            <person name="Simon A."/>
            <person name="Yun M.H."/>
        </authorList>
    </citation>
    <scope>NUCLEOTIDE SEQUENCE</scope>
    <source>
        <strain evidence="2">20211129_DDA</strain>
        <tissue evidence="2">Liver</tissue>
    </source>
</reference>
<feature type="compositionally biased region" description="Polar residues" evidence="1">
    <location>
        <begin position="59"/>
        <end position="99"/>
    </location>
</feature>
<name>A0AAV7QSF7_PLEWA</name>
<accession>A0AAV7QSF7</accession>
<dbReference type="EMBL" id="JANPWB010000010">
    <property type="protein sequence ID" value="KAJ1141290.1"/>
    <property type="molecule type" value="Genomic_DNA"/>
</dbReference>
<evidence type="ECO:0000256" key="1">
    <source>
        <dbReference type="SAM" id="MobiDB-lite"/>
    </source>
</evidence>
<dbReference type="Proteomes" id="UP001066276">
    <property type="component" value="Chromosome 6"/>
</dbReference>
<evidence type="ECO:0000313" key="2">
    <source>
        <dbReference type="EMBL" id="KAJ1141290.1"/>
    </source>
</evidence>
<sequence>MSLALRRSSIAKSGSVVPDLACSEIFTASRLCISWQAVRKIFAALGFQLQERSVFGPETSGNRGQALSKPLESTSAAEQESSKTAGQQQGSSPLQKAVR</sequence>
<proteinExistence type="predicted"/>
<protein>
    <submittedName>
        <fullName evidence="2">Uncharacterized protein</fullName>
    </submittedName>
</protein>
<comment type="caution">
    <text evidence="2">The sequence shown here is derived from an EMBL/GenBank/DDBJ whole genome shotgun (WGS) entry which is preliminary data.</text>
</comment>
<evidence type="ECO:0000313" key="3">
    <source>
        <dbReference type="Proteomes" id="UP001066276"/>
    </source>
</evidence>